<name>A0A833VGK2_9POAL</name>
<dbReference type="Proteomes" id="UP000623129">
    <property type="component" value="Unassembled WGS sequence"/>
</dbReference>
<keyword evidence="2" id="KW-1185">Reference proteome</keyword>
<evidence type="ECO:0000313" key="1">
    <source>
        <dbReference type="EMBL" id="KAF3325350.1"/>
    </source>
</evidence>
<keyword evidence="1" id="KW-0489">Methyltransferase</keyword>
<dbReference type="AlphaFoldDB" id="A0A833VGK2"/>
<dbReference type="PRINTS" id="PR02009">
    <property type="entry name" value="RCMTFMUVIRPL"/>
</dbReference>
<keyword evidence="1" id="KW-0808">Transferase</keyword>
<accession>A0A833VGK2</accession>
<protein>
    <submittedName>
        <fullName evidence="1">Ribosomal RNA small subunit methyltransferase B</fullName>
    </submittedName>
</protein>
<evidence type="ECO:0000313" key="2">
    <source>
        <dbReference type="Proteomes" id="UP000623129"/>
    </source>
</evidence>
<reference evidence="1" key="1">
    <citation type="submission" date="2020-01" db="EMBL/GenBank/DDBJ databases">
        <title>Genome sequence of Kobresia littledalei, the first chromosome-level genome in the family Cyperaceae.</title>
        <authorList>
            <person name="Qu G."/>
        </authorList>
    </citation>
    <scope>NUCLEOTIDE SEQUENCE</scope>
    <source>
        <strain evidence="1">C.B.Clarke</strain>
        <tissue evidence="1">Leaf</tissue>
    </source>
</reference>
<organism evidence="1 2">
    <name type="scientific">Carex littledalei</name>
    <dbReference type="NCBI Taxonomy" id="544730"/>
    <lineage>
        <taxon>Eukaryota</taxon>
        <taxon>Viridiplantae</taxon>
        <taxon>Streptophyta</taxon>
        <taxon>Embryophyta</taxon>
        <taxon>Tracheophyta</taxon>
        <taxon>Spermatophyta</taxon>
        <taxon>Magnoliopsida</taxon>
        <taxon>Liliopsida</taxon>
        <taxon>Poales</taxon>
        <taxon>Cyperaceae</taxon>
        <taxon>Cyperoideae</taxon>
        <taxon>Cariceae</taxon>
        <taxon>Carex</taxon>
        <taxon>Carex subgen. Euthyceras</taxon>
    </lineage>
</organism>
<gene>
    <name evidence="1" type="ORF">FCM35_KLT10421</name>
</gene>
<dbReference type="GO" id="GO:0008168">
    <property type="term" value="F:methyltransferase activity"/>
    <property type="evidence" value="ECO:0007669"/>
    <property type="project" value="UniProtKB-KW"/>
</dbReference>
<dbReference type="GO" id="GO:0032259">
    <property type="term" value="P:methylation"/>
    <property type="evidence" value="ECO:0007669"/>
    <property type="project" value="UniProtKB-KW"/>
</dbReference>
<proteinExistence type="predicted"/>
<comment type="caution">
    <text evidence="1">The sequence shown here is derived from an EMBL/GenBank/DDBJ whole genome shotgun (WGS) entry which is preliminary data.</text>
</comment>
<dbReference type="OrthoDB" id="427002at2759"/>
<sequence>MDVAAVMAPGSGSLWYFLKGSDLWFGFCSKRFLFKIVAAVRLLRIERGGAFADLLNVKGKNSGKNEMDYVERTLGFRTRELDNLDIRLVTEIVGGTVRWRRYFDYLISSLAMIKGSLVIWNPYFYK</sequence>
<dbReference type="InterPro" id="IPR023268">
    <property type="entry name" value="RCMT_RsmB-rel_pln"/>
</dbReference>
<dbReference type="EMBL" id="SWLB01000020">
    <property type="protein sequence ID" value="KAF3325350.1"/>
    <property type="molecule type" value="Genomic_DNA"/>
</dbReference>